<name>A0A0E9V2X7_ANGAN</name>
<keyword evidence="1" id="KW-0812">Transmembrane</keyword>
<reference evidence="2" key="2">
    <citation type="journal article" date="2015" name="Fish Shellfish Immunol.">
        <title>Early steps in the European eel (Anguilla anguilla)-Vibrio vulnificus interaction in the gills: Role of the RtxA13 toxin.</title>
        <authorList>
            <person name="Callol A."/>
            <person name="Pajuelo D."/>
            <person name="Ebbesson L."/>
            <person name="Teles M."/>
            <person name="MacKenzie S."/>
            <person name="Amaro C."/>
        </authorList>
    </citation>
    <scope>NUCLEOTIDE SEQUENCE</scope>
</reference>
<protein>
    <submittedName>
        <fullName evidence="2">Uncharacterized protein</fullName>
    </submittedName>
</protein>
<evidence type="ECO:0000256" key="1">
    <source>
        <dbReference type="SAM" id="Phobius"/>
    </source>
</evidence>
<organism evidence="2">
    <name type="scientific">Anguilla anguilla</name>
    <name type="common">European freshwater eel</name>
    <name type="synonym">Muraena anguilla</name>
    <dbReference type="NCBI Taxonomy" id="7936"/>
    <lineage>
        <taxon>Eukaryota</taxon>
        <taxon>Metazoa</taxon>
        <taxon>Chordata</taxon>
        <taxon>Craniata</taxon>
        <taxon>Vertebrata</taxon>
        <taxon>Euteleostomi</taxon>
        <taxon>Actinopterygii</taxon>
        <taxon>Neopterygii</taxon>
        <taxon>Teleostei</taxon>
        <taxon>Anguilliformes</taxon>
        <taxon>Anguillidae</taxon>
        <taxon>Anguilla</taxon>
    </lineage>
</organism>
<dbReference type="EMBL" id="GBXM01036246">
    <property type="protein sequence ID" value="JAH72331.1"/>
    <property type="molecule type" value="Transcribed_RNA"/>
</dbReference>
<reference evidence="2" key="1">
    <citation type="submission" date="2014-11" db="EMBL/GenBank/DDBJ databases">
        <authorList>
            <person name="Amaro Gonzalez C."/>
        </authorList>
    </citation>
    <scope>NUCLEOTIDE SEQUENCE</scope>
</reference>
<evidence type="ECO:0000313" key="2">
    <source>
        <dbReference type="EMBL" id="JAH72331.1"/>
    </source>
</evidence>
<accession>A0A0E9V2X7</accession>
<sequence>MCVKNNNINKMYKFYNRPYTKFFFSILFFQISKIFTINSALLFGNICHT</sequence>
<dbReference type="AlphaFoldDB" id="A0A0E9V2X7"/>
<feature type="transmembrane region" description="Helical" evidence="1">
    <location>
        <begin position="21"/>
        <end position="43"/>
    </location>
</feature>
<keyword evidence="1" id="KW-1133">Transmembrane helix</keyword>
<proteinExistence type="predicted"/>
<keyword evidence="1" id="KW-0472">Membrane</keyword>